<dbReference type="EMBL" id="JAHUTJ010028967">
    <property type="protein sequence ID" value="MED6275784.1"/>
    <property type="molecule type" value="Genomic_DNA"/>
</dbReference>
<keyword evidence="3" id="KW-1185">Reference proteome</keyword>
<dbReference type="Proteomes" id="UP001352852">
    <property type="component" value="Unassembled WGS sequence"/>
</dbReference>
<reference evidence="2 3" key="1">
    <citation type="submission" date="2021-06" db="EMBL/GenBank/DDBJ databases">
        <authorList>
            <person name="Palmer J.M."/>
        </authorList>
    </citation>
    <scope>NUCLEOTIDE SEQUENCE [LARGE SCALE GENOMIC DNA]</scope>
    <source>
        <strain evidence="2 3">CL_MEX2019</strain>
        <tissue evidence="2">Muscle</tissue>
    </source>
</reference>
<dbReference type="PANTHER" id="PTHR13225:SF3">
    <property type="entry name" value="UPF0489 PROTEIN C5ORF22"/>
    <property type="match status" value="1"/>
</dbReference>
<comment type="similarity">
    <text evidence="1">Belongs to the UPF0489 family.</text>
</comment>
<sequence length="101" mass="11258">MTQIHQAGLTCDSIELPHHISTVEEIDRLISAVQLVLKALPTPTMVTMSRSSLDEYCPAEQVDLVQSRVMAVLEDLYGDLDVHKDYNSSNNDGQDCRPRTS</sequence>
<proteinExistence type="inferred from homology"/>
<protein>
    <submittedName>
        <fullName evidence="2">Uncharacterized protein</fullName>
    </submittedName>
</protein>
<dbReference type="PANTHER" id="PTHR13225">
    <property type="entry name" value="MISEXPRESSION SUPPRESSOR OF RAS 6"/>
    <property type="match status" value="1"/>
</dbReference>
<accession>A0ABU7DPY6</accession>
<evidence type="ECO:0000313" key="3">
    <source>
        <dbReference type="Proteomes" id="UP001352852"/>
    </source>
</evidence>
<gene>
    <name evidence="2" type="ORF">CHARACLAT_029960</name>
</gene>
<name>A0ABU7DPY6_9TELE</name>
<evidence type="ECO:0000313" key="2">
    <source>
        <dbReference type="EMBL" id="MED6275784.1"/>
    </source>
</evidence>
<evidence type="ECO:0000256" key="1">
    <source>
        <dbReference type="ARBA" id="ARBA00007099"/>
    </source>
</evidence>
<organism evidence="2 3">
    <name type="scientific">Characodon lateralis</name>
    <dbReference type="NCBI Taxonomy" id="208331"/>
    <lineage>
        <taxon>Eukaryota</taxon>
        <taxon>Metazoa</taxon>
        <taxon>Chordata</taxon>
        <taxon>Craniata</taxon>
        <taxon>Vertebrata</taxon>
        <taxon>Euteleostomi</taxon>
        <taxon>Actinopterygii</taxon>
        <taxon>Neopterygii</taxon>
        <taxon>Teleostei</taxon>
        <taxon>Neoteleostei</taxon>
        <taxon>Acanthomorphata</taxon>
        <taxon>Ovalentaria</taxon>
        <taxon>Atherinomorphae</taxon>
        <taxon>Cyprinodontiformes</taxon>
        <taxon>Goodeidae</taxon>
        <taxon>Characodon</taxon>
    </lineage>
</organism>
<dbReference type="InterPro" id="IPR024131">
    <property type="entry name" value="UPF0489"/>
</dbReference>
<comment type="caution">
    <text evidence="2">The sequence shown here is derived from an EMBL/GenBank/DDBJ whole genome shotgun (WGS) entry which is preliminary data.</text>
</comment>